<proteinExistence type="predicted"/>
<dbReference type="AlphaFoldDB" id="A0A2U1KS07"/>
<organism evidence="2 3">
    <name type="scientific">Artemisia annua</name>
    <name type="common">Sweet wormwood</name>
    <dbReference type="NCBI Taxonomy" id="35608"/>
    <lineage>
        <taxon>Eukaryota</taxon>
        <taxon>Viridiplantae</taxon>
        <taxon>Streptophyta</taxon>
        <taxon>Embryophyta</taxon>
        <taxon>Tracheophyta</taxon>
        <taxon>Spermatophyta</taxon>
        <taxon>Magnoliopsida</taxon>
        <taxon>eudicotyledons</taxon>
        <taxon>Gunneridae</taxon>
        <taxon>Pentapetalae</taxon>
        <taxon>asterids</taxon>
        <taxon>campanulids</taxon>
        <taxon>Asterales</taxon>
        <taxon>Asteraceae</taxon>
        <taxon>Asteroideae</taxon>
        <taxon>Anthemideae</taxon>
        <taxon>Artemisiinae</taxon>
        <taxon>Artemisia</taxon>
    </lineage>
</organism>
<accession>A0A2U1KS07</accession>
<dbReference type="GO" id="GO:0003723">
    <property type="term" value="F:RNA binding"/>
    <property type="evidence" value="ECO:0007669"/>
    <property type="project" value="InterPro"/>
</dbReference>
<dbReference type="InterPro" id="IPR000504">
    <property type="entry name" value="RRM_dom"/>
</dbReference>
<feature type="domain" description="RRM" evidence="1">
    <location>
        <begin position="43"/>
        <end position="115"/>
    </location>
</feature>
<dbReference type="Pfam" id="PF00076">
    <property type="entry name" value="RRM_1"/>
    <property type="match status" value="1"/>
</dbReference>
<dbReference type="InterPro" id="IPR035979">
    <property type="entry name" value="RBD_domain_sf"/>
</dbReference>
<dbReference type="InterPro" id="IPR012677">
    <property type="entry name" value="Nucleotide-bd_a/b_plait_sf"/>
</dbReference>
<evidence type="ECO:0000313" key="2">
    <source>
        <dbReference type="EMBL" id="PWA39483.1"/>
    </source>
</evidence>
<name>A0A2U1KS07_ARTAN</name>
<evidence type="ECO:0000259" key="1">
    <source>
        <dbReference type="SMART" id="SM00360"/>
    </source>
</evidence>
<dbReference type="EMBL" id="PKPP01014607">
    <property type="protein sequence ID" value="PWA39483.1"/>
    <property type="molecule type" value="Genomic_DNA"/>
</dbReference>
<dbReference type="Proteomes" id="UP000245207">
    <property type="component" value="Unassembled WGS sequence"/>
</dbReference>
<keyword evidence="3" id="KW-1185">Reference proteome</keyword>
<protein>
    <recommendedName>
        <fullName evidence="1">RRM domain-containing protein</fullName>
    </recommendedName>
</protein>
<gene>
    <name evidence="2" type="ORF">CTI12_AA571720</name>
</gene>
<comment type="caution">
    <text evidence="2">The sequence shown here is derived from an EMBL/GenBank/DDBJ whole genome shotgun (WGS) entry which is preliminary data.</text>
</comment>
<reference evidence="2 3" key="1">
    <citation type="journal article" date="2018" name="Mol. Plant">
        <title>The genome of Artemisia annua provides insight into the evolution of Asteraceae family and artemisinin biosynthesis.</title>
        <authorList>
            <person name="Shen Q."/>
            <person name="Zhang L."/>
            <person name="Liao Z."/>
            <person name="Wang S."/>
            <person name="Yan T."/>
            <person name="Shi P."/>
            <person name="Liu M."/>
            <person name="Fu X."/>
            <person name="Pan Q."/>
            <person name="Wang Y."/>
            <person name="Lv Z."/>
            <person name="Lu X."/>
            <person name="Zhang F."/>
            <person name="Jiang W."/>
            <person name="Ma Y."/>
            <person name="Chen M."/>
            <person name="Hao X."/>
            <person name="Li L."/>
            <person name="Tang Y."/>
            <person name="Lv G."/>
            <person name="Zhou Y."/>
            <person name="Sun X."/>
            <person name="Brodelius P.E."/>
            <person name="Rose J.K.C."/>
            <person name="Tang K."/>
        </authorList>
    </citation>
    <scope>NUCLEOTIDE SEQUENCE [LARGE SCALE GENOMIC DNA]</scope>
    <source>
        <strain evidence="3">cv. Huhao1</strain>
        <tissue evidence="2">Leaf</tissue>
    </source>
</reference>
<evidence type="ECO:0000313" key="3">
    <source>
        <dbReference type="Proteomes" id="UP000245207"/>
    </source>
</evidence>
<dbReference type="OrthoDB" id="1750209at2759"/>
<dbReference type="Gene3D" id="3.30.70.330">
    <property type="match status" value="1"/>
</dbReference>
<dbReference type="SMART" id="SM00360">
    <property type="entry name" value="RRM"/>
    <property type="match status" value="1"/>
</dbReference>
<dbReference type="SUPFAM" id="SSF54928">
    <property type="entry name" value="RNA-binding domain, RBD"/>
    <property type="match status" value="1"/>
</dbReference>
<sequence>MVGKASTYTDSNGWTWTFRKNKQETSHPIRNPYQKEVEKIATSFFVTNFPEHIDAKGLWKVCEPYGRIVDAFIPNKRSKAGKRFGFVRFIGVKNEEMFAKSLASIWIGSFHMFASVAHFSRQEKRQEKAEVKTKEGVVKVAGLVSEKKTR</sequence>
<dbReference type="CDD" id="cd00590">
    <property type="entry name" value="RRM_SF"/>
    <property type="match status" value="1"/>
</dbReference>